<dbReference type="PROSITE" id="PS01265">
    <property type="entry name" value="TPX"/>
    <property type="match status" value="1"/>
</dbReference>
<protein>
    <recommendedName>
        <fullName evidence="8">Thiol peroxidase</fullName>
        <shortName evidence="8">Tpx</shortName>
        <ecNumber evidence="8">1.11.1.24</ecNumber>
    </recommendedName>
    <alternativeName>
        <fullName evidence="8">Peroxiredoxin tpx</fullName>
        <shortName evidence="8">Prx</shortName>
    </alternativeName>
    <alternativeName>
        <fullName evidence="8">Thioredoxin peroxidase</fullName>
    </alternativeName>
    <alternativeName>
        <fullName evidence="8">Thioredoxin-dependent peroxiredoxin</fullName>
    </alternativeName>
</protein>
<sequence length="167" mass="17654">MTSTVTLGGKPFQVHGSFPQKGETAPAFTLVGKDLADVSLSRFAGQRKVLNIFPSIDTPTCATSVRKFNEMAGRLSNTVVLCISADLPFAQSRFCGAEGLDQVLTLSCMRGRDFLEAYGVALSNGPLAGLAARAVLVLDADDHVLHSQLVAEIKDEPDYAAALQALA</sequence>
<comment type="subunit">
    <text evidence="1 8">Homodimer.</text>
</comment>
<gene>
    <name evidence="8 10" type="primary">tpx</name>
    <name evidence="10" type="ORF">AW09_004417</name>
</gene>
<keyword evidence="5 8" id="KW-1015">Disulfide bond</keyword>
<dbReference type="InterPro" id="IPR036249">
    <property type="entry name" value="Thioredoxin-like_sf"/>
</dbReference>
<dbReference type="InterPro" id="IPR018219">
    <property type="entry name" value="Tpx_CS"/>
</dbReference>
<reference evidence="10 11" key="1">
    <citation type="submission" date="2014-02" db="EMBL/GenBank/DDBJ databases">
        <title>Expanding our view of genomic diversity in Candidatus Accumulibacter clades.</title>
        <authorList>
            <person name="Skennerton C.T."/>
            <person name="Barr J.J."/>
            <person name="Slater F.R."/>
            <person name="Bond P.L."/>
            <person name="Tyson G.W."/>
        </authorList>
    </citation>
    <scope>NUCLEOTIDE SEQUENCE [LARGE SCALE GENOMIC DNA]</scope>
    <source>
        <strain evidence="11">BA-91</strain>
    </source>
</reference>
<evidence type="ECO:0000313" key="11">
    <source>
        <dbReference type="Proteomes" id="UP000020077"/>
    </source>
</evidence>
<dbReference type="EC" id="1.11.1.24" evidence="8"/>
<feature type="disulfide bond" description="Redox-active" evidence="8">
    <location>
        <begin position="61"/>
        <end position="95"/>
    </location>
</feature>
<proteinExistence type="inferred from homology"/>
<evidence type="ECO:0000256" key="8">
    <source>
        <dbReference type="HAMAP-Rule" id="MF_00269"/>
    </source>
</evidence>
<comment type="function">
    <text evidence="8">Thiol-specific peroxidase that catalyzes the reduction of hydrogen peroxide and organic hydroperoxides to water and alcohols, respectively. Plays a role in cell protection against oxidative stress by detoxifying peroxides.</text>
</comment>
<evidence type="ECO:0000313" key="10">
    <source>
        <dbReference type="EMBL" id="KFB70485.1"/>
    </source>
</evidence>
<dbReference type="Pfam" id="PF08534">
    <property type="entry name" value="Redoxin"/>
    <property type="match status" value="1"/>
</dbReference>
<evidence type="ECO:0000256" key="6">
    <source>
        <dbReference type="ARBA" id="ARBA00023284"/>
    </source>
</evidence>
<dbReference type="InterPro" id="IPR050455">
    <property type="entry name" value="Tpx_Peroxidase_subfamily"/>
</dbReference>
<dbReference type="PROSITE" id="PS51352">
    <property type="entry name" value="THIOREDOXIN_2"/>
    <property type="match status" value="1"/>
</dbReference>
<keyword evidence="2 8" id="KW-0575">Peroxidase</keyword>
<dbReference type="SUPFAM" id="SSF52833">
    <property type="entry name" value="Thioredoxin-like"/>
    <property type="match status" value="1"/>
</dbReference>
<evidence type="ECO:0000256" key="3">
    <source>
        <dbReference type="ARBA" id="ARBA00022862"/>
    </source>
</evidence>
<evidence type="ECO:0000259" key="9">
    <source>
        <dbReference type="PROSITE" id="PS51352"/>
    </source>
</evidence>
<comment type="miscellaneous">
    <text evidence="8">The active site is a conserved redox-active cysteine residue, the peroxidatic cysteine (C(P)), which makes the nucleophilic attack on the peroxide substrate. The peroxide oxidizes the C(P)-SH to cysteine sulfenic acid (C(P)-SOH), which then reacts with another cysteine residue, the resolving cysteine (C(R)), to form a disulfide bridge. The disulfide is subsequently reduced by an appropriate electron donor to complete the catalytic cycle. In this atypical 2-Cys peroxiredoxin, C(R) is present in the same subunit to form an intramolecular disulfide. The disulfide is subsequently reduced by thioredoxin.</text>
</comment>
<evidence type="ECO:0000256" key="5">
    <source>
        <dbReference type="ARBA" id="ARBA00023157"/>
    </source>
</evidence>
<dbReference type="CDD" id="cd03014">
    <property type="entry name" value="PRX_Atyp2cys"/>
    <property type="match status" value="1"/>
</dbReference>
<dbReference type="AlphaFoldDB" id="A0A084Y6Z1"/>
<keyword evidence="3 8" id="KW-0049">Antioxidant</keyword>
<keyword evidence="4 8" id="KW-0560">Oxidoreductase</keyword>
<dbReference type="NCBIfam" id="NF001808">
    <property type="entry name" value="PRK00522.1"/>
    <property type="match status" value="1"/>
</dbReference>
<dbReference type="InterPro" id="IPR013740">
    <property type="entry name" value="Redoxin"/>
</dbReference>
<feature type="active site" description="Cysteine sulfenic acid (-SOH) intermediate" evidence="8">
    <location>
        <position position="61"/>
    </location>
</feature>
<dbReference type="Proteomes" id="UP000020077">
    <property type="component" value="Unassembled WGS sequence"/>
</dbReference>
<dbReference type="GO" id="GO:0034599">
    <property type="term" value="P:cellular response to oxidative stress"/>
    <property type="evidence" value="ECO:0007669"/>
    <property type="project" value="UniProtKB-ARBA"/>
</dbReference>
<comment type="catalytic activity">
    <reaction evidence="7 8">
        <text>a hydroperoxide + [thioredoxin]-dithiol = an alcohol + [thioredoxin]-disulfide + H2O</text>
        <dbReference type="Rhea" id="RHEA:62620"/>
        <dbReference type="Rhea" id="RHEA-COMP:10698"/>
        <dbReference type="Rhea" id="RHEA-COMP:10700"/>
        <dbReference type="ChEBI" id="CHEBI:15377"/>
        <dbReference type="ChEBI" id="CHEBI:29950"/>
        <dbReference type="ChEBI" id="CHEBI:30879"/>
        <dbReference type="ChEBI" id="CHEBI:35924"/>
        <dbReference type="ChEBI" id="CHEBI:50058"/>
        <dbReference type="EC" id="1.11.1.24"/>
    </reaction>
</comment>
<dbReference type="PANTHER" id="PTHR43110:SF1">
    <property type="entry name" value="THIOL PEROXIDASE"/>
    <property type="match status" value="1"/>
</dbReference>
<evidence type="ECO:0000256" key="4">
    <source>
        <dbReference type="ARBA" id="ARBA00023002"/>
    </source>
</evidence>
<evidence type="ECO:0000256" key="1">
    <source>
        <dbReference type="ARBA" id="ARBA00011738"/>
    </source>
</evidence>
<dbReference type="GO" id="GO:0008379">
    <property type="term" value="F:thioredoxin peroxidase activity"/>
    <property type="evidence" value="ECO:0007669"/>
    <property type="project" value="UniProtKB-UniRule"/>
</dbReference>
<comment type="caution">
    <text evidence="10">The sequence shown here is derived from an EMBL/GenBank/DDBJ whole genome shotgun (WGS) entry which is preliminary data.</text>
</comment>
<comment type="similarity">
    <text evidence="8">Belongs to the peroxiredoxin family. Tpx subfamily.</text>
</comment>
<feature type="domain" description="Thioredoxin" evidence="9">
    <location>
        <begin position="19"/>
        <end position="167"/>
    </location>
</feature>
<dbReference type="HAMAP" id="MF_00269">
    <property type="entry name" value="Tpx"/>
    <property type="match status" value="1"/>
</dbReference>
<keyword evidence="6 8" id="KW-0676">Redox-active center</keyword>
<dbReference type="FunFam" id="3.40.30.10:FF:000056">
    <property type="entry name" value="Thiol peroxidase"/>
    <property type="match status" value="1"/>
</dbReference>
<dbReference type="InterPro" id="IPR002065">
    <property type="entry name" value="TPX"/>
</dbReference>
<dbReference type="EMBL" id="JDVG02000695">
    <property type="protein sequence ID" value="KFB70485.1"/>
    <property type="molecule type" value="Genomic_DNA"/>
</dbReference>
<evidence type="ECO:0000256" key="2">
    <source>
        <dbReference type="ARBA" id="ARBA00022559"/>
    </source>
</evidence>
<organism evidence="10 11">
    <name type="scientific">Candidatus Accumulibacter phosphatis</name>
    <dbReference type="NCBI Taxonomy" id="327160"/>
    <lineage>
        <taxon>Bacteria</taxon>
        <taxon>Pseudomonadati</taxon>
        <taxon>Pseudomonadota</taxon>
        <taxon>Betaproteobacteria</taxon>
        <taxon>Candidatus Accumulibacter</taxon>
    </lineage>
</organism>
<dbReference type="Gene3D" id="3.40.30.10">
    <property type="entry name" value="Glutaredoxin"/>
    <property type="match status" value="1"/>
</dbReference>
<evidence type="ECO:0000256" key="7">
    <source>
        <dbReference type="ARBA" id="ARBA00049091"/>
    </source>
</evidence>
<accession>A0A084Y6Z1</accession>
<name>A0A084Y6Z1_9PROT</name>
<dbReference type="InterPro" id="IPR013766">
    <property type="entry name" value="Thioredoxin_domain"/>
</dbReference>
<dbReference type="PANTHER" id="PTHR43110">
    <property type="entry name" value="THIOL PEROXIDASE"/>
    <property type="match status" value="1"/>
</dbReference>